<dbReference type="Pfam" id="PF13365">
    <property type="entry name" value="Trypsin_2"/>
    <property type="match status" value="1"/>
</dbReference>
<dbReference type="EMBL" id="CABVJG010000005">
    <property type="protein sequence ID" value="VVP99087.1"/>
    <property type="molecule type" value="Genomic_DNA"/>
</dbReference>
<gene>
    <name evidence="2" type="ORF">PS925_02132</name>
</gene>
<dbReference type="InterPro" id="IPR046916">
    <property type="entry name" value="ABC-3C_CTD4"/>
</dbReference>
<evidence type="ECO:0000313" key="3">
    <source>
        <dbReference type="Proteomes" id="UP000412311"/>
    </source>
</evidence>
<dbReference type="Gene3D" id="2.40.10.10">
    <property type="entry name" value="Trypsin-like serine proteases"/>
    <property type="match status" value="2"/>
</dbReference>
<dbReference type="InterPro" id="IPR009003">
    <property type="entry name" value="Peptidase_S1_PA"/>
</dbReference>
<dbReference type="AlphaFoldDB" id="A0A5E7TMP5"/>
<dbReference type="SUPFAM" id="SSF50494">
    <property type="entry name" value="Trypsin-like serine proteases"/>
    <property type="match status" value="1"/>
</dbReference>
<dbReference type="Pfam" id="PF20280">
    <property type="entry name" value="CTD4"/>
    <property type="match status" value="1"/>
</dbReference>
<name>A0A5E7TMP5_PSEFL</name>
<protein>
    <recommendedName>
        <fullName evidence="1">ABC-three component systems C-terminal domain-containing protein</fullName>
    </recommendedName>
</protein>
<organism evidence="2 3">
    <name type="scientific">Pseudomonas fluorescens</name>
    <dbReference type="NCBI Taxonomy" id="294"/>
    <lineage>
        <taxon>Bacteria</taxon>
        <taxon>Pseudomonadati</taxon>
        <taxon>Pseudomonadota</taxon>
        <taxon>Gammaproteobacteria</taxon>
        <taxon>Pseudomonadales</taxon>
        <taxon>Pseudomonadaceae</taxon>
        <taxon>Pseudomonas</taxon>
    </lineage>
</organism>
<proteinExistence type="predicted"/>
<feature type="domain" description="ABC-three component systems C-terminal" evidence="1">
    <location>
        <begin position="189"/>
        <end position="406"/>
    </location>
</feature>
<sequence length="440" mass="50228">MPDLNNKIRSHAVKINDGSGVLIQPAHGEHSYILTARHVLETTENSGEYLDIDNISVTKYNGEVINLARRIVSIDNDFAILITSNRINSDLQIAVSKPERNRRVLYYGYPGIRRDLEAREQIRQFPGQINEIEEDRFTVALDQRPGWGEVAGASGGGVFIEIGEDIFLQGIESRVEGVVDREFHGKVICTPISIIEKFITETGLEKIHPPSMSSFLGLVDKTFQCFSQAEDPDNLRFLITQLKERGSAIGSVEDINPFMLYQRFKKTLLIKDCPEQNLYNEHLWIAYFEFLIISCLIDNIDIVNFSYIDENSTRRKFLFSTDQDNWIWKLMDIFRSDFRGLKRGGKIIVSTGDRTPKHEARDSSLSKVVIDIGRGPKNEIMVDSGIMNPAIDFKVYHLTGLHRLCVVEKDEQFADYYAGNEEHGEVELMALIKELYHAYI</sequence>
<accession>A0A5E7TMP5</accession>
<evidence type="ECO:0000259" key="1">
    <source>
        <dbReference type="Pfam" id="PF20280"/>
    </source>
</evidence>
<evidence type="ECO:0000313" key="2">
    <source>
        <dbReference type="EMBL" id="VVP99087.1"/>
    </source>
</evidence>
<dbReference type="InterPro" id="IPR043504">
    <property type="entry name" value="Peptidase_S1_PA_chymotrypsin"/>
</dbReference>
<reference evidence="2 3" key="1">
    <citation type="submission" date="2019-09" db="EMBL/GenBank/DDBJ databases">
        <authorList>
            <person name="Chandra G."/>
            <person name="Truman W A."/>
        </authorList>
    </citation>
    <scope>NUCLEOTIDE SEQUENCE [LARGE SCALE GENOMIC DNA]</scope>
    <source>
        <strain evidence="2">PS925</strain>
    </source>
</reference>
<dbReference type="Proteomes" id="UP000412311">
    <property type="component" value="Unassembled WGS sequence"/>
</dbReference>